<name>A0ABV2LRV9_9FLAO</name>
<sequence>MANRFMTSSFRIRKRYWPLIAFVFLWTCTKTEDVDLSKRKQDFPSRTLTNAHVIFKDSGFIKIDLRSPLIEEFAMIDSPYTLFKKGLEMNFFNKTIDSPGYLRADWAMMNEMRGWYEGRGNVVVISEKGDTLKTEKLFWNKTKRLVFTQDTVFIISKSGDSLQANNGLEAKDDLTEYTLFNNQGIKLVKDENL</sequence>
<dbReference type="EMBL" id="JBEPMO010000001">
    <property type="protein sequence ID" value="MET3730824.1"/>
    <property type="molecule type" value="Genomic_DNA"/>
</dbReference>
<dbReference type="NCBIfam" id="TIGR04409">
    <property type="entry name" value="LptC_YrbK"/>
    <property type="match status" value="1"/>
</dbReference>
<accession>A0ABV2LRV9</accession>
<dbReference type="InterPro" id="IPR026265">
    <property type="entry name" value="LptC"/>
</dbReference>
<evidence type="ECO:0000313" key="2">
    <source>
        <dbReference type="Proteomes" id="UP001549146"/>
    </source>
</evidence>
<comment type="caution">
    <text evidence="1">The sequence shown here is derived from an EMBL/GenBank/DDBJ whole genome shotgun (WGS) entry which is preliminary data.</text>
</comment>
<gene>
    <name evidence="1" type="ORF">ABID46_000376</name>
</gene>
<dbReference type="RefSeq" id="WP_354506373.1">
    <property type="nucleotide sequence ID" value="NZ_JBEPMO010000001.1"/>
</dbReference>
<protein>
    <submittedName>
        <fullName evidence="1">LPS export ABC transporter protein LptC</fullName>
    </submittedName>
</protein>
<reference evidence="1 2" key="1">
    <citation type="submission" date="2024-06" db="EMBL/GenBank/DDBJ databases">
        <title>Genomic Encyclopedia of Type Strains, Phase IV (KMG-IV): sequencing the most valuable type-strain genomes for metagenomic binning, comparative biology and taxonomic classification.</title>
        <authorList>
            <person name="Goeker M."/>
        </authorList>
    </citation>
    <scope>NUCLEOTIDE SEQUENCE [LARGE SCALE GENOMIC DNA]</scope>
    <source>
        <strain evidence="1 2">DSM 29388</strain>
    </source>
</reference>
<proteinExistence type="predicted"/>
<dbReference type="Proteomes" id="UP001549146">
    <property type="component" value="Unassembled WGS sequence"/>
</dbReference>
<evidence type="ECO:0000313" key="1">
    <source>
        <dbReference type="EMBL" id="MET3730824.1"/>
    </source>
</evidence>
<keyword evidence="2" id="KW-1185">Reference proteome</keyword>
<organism evidence="1 2">
    <name type="scientific">Moheibacter stercoris</name>
    <dbReference type="NCBI Taxonomy" id="1628251"/>
    <lineage>
        <taxon>Bacteria</taxon>
        <taxon>Pseudomonadati</taxon>
        <taxon>Bacteroidota</taxon>
        <taxon>Flavobacteriia</taxon>
        <taxon>Flavobacteriales</taxon>
        <taxon>Weeksellaceae</taxon>
        <taxon>Moheibacter</taxon>
    </lineage>
</organism>